<feature type="transmembrane region" description="Helical" evidence="6">
    <location>
        <begin position="245"/>
        <end position="269"/>
    </location>
</feature>
<sequence length="327" mass="34874">MKDPRRRRVLTFAAVAAAVAILPVFVRSEYYLYLLVMVGIYTMVAVGLNLLMGYAGQVSLGHAAFVAIGAYTSAILTVRVGVSPWLALIAAALITALVAAAVGMPALRLRGHYLAMATLGFGMIVHRIALQWDGLTASDRGISGIPPLSIEGVTLVSSTNDLGTYYVVWLVALLAVLACSNIVDSRVGRAMRAVHGSEVAAETAGVNTARYKLQVFVLSAVLAGLAGSLYAHYMTYINPDPFDFAHSIALVVMVVIGGMASTWGAVVGAGSVQFIEVLLDARHLHEQKPVAYGLILMLIMIFLPQGLARGGIDIAARLRRRRQARDR</sequence>
<feature type="transmembrane region" description="Helical" evidence="6">
    <location>
        <begin position="215"/>
        <end position="233"/>
    </location>
</feature>
<feature type="transmembrane region" description="Helical" evidence="6">
    <location>
        <begin position="58"/>
        <end position="78"/>
    </location>
</feature>
<evidence type="ECO:0000256" key="2">
    <source>
        <dbReference type="ARBA" id="ARBA00022475"/>
    </source>
</evidence>
<comment type="subcellular location">
    <subcellularLocation>
        <location evidence="1">Cell membrane</location>
        <topology evidence="1">Multi-pass membrane protein</topology>
    </subcellularLocation>
</comment>
<dbReference type="PANTHER" id="PTHR30482:SF18">
    <property type="entry name" value="BRANCHED AMINO ACID TRANSPORT SYSTEM PERMEASE"/>
    <property type="match status" value="1"/>
</dbReference>
<evidence type="ECO:0000256" key="1">
    <source>
        <dbReference type="ARBA" id="ARBA00004651"/>
    </source>
</evidence>
<dbReference type="CDD" id="cd06581">
    <property type="entry name" value="TM_PBP1_LivM_like"/>
    <property type="match status" value="1"/>
</dbReference>
<proteinExistence type="predicted"/>
<dbReference type="InterPro" id="IPR001851">
    <property type="entry name" value="ABC_transp_permease"/>
</dbReference>
<keyword evidence="5 6" id="KW-0472">Membrane</keyword>
<dbReference type="Proteomes" id="UP000052020">
    <property type="component" value="Unassembled WGS sequence"/>
</dbReference>
<dbReference type="PANTHER" id="PTHR30482">
    <property type="entry name" value="HIGH-AFFINITY BRANCHED-CHAIN AMINO ACID TRANSPORT SYSTEM PERMEASE"/>
    <property type="match status" value="1"/>
</dbReference>
<dbReference type="GO" id="GO:0015658">
    <property type="term" value="F:branched-chain amino acid transmembrane transporter activity"/>
    <property type="evidence" value="ECO:0007669"/>
    <property type="project" value="InterPro"/>
</dbReference>
<feature type="transmembrane region" description="Helical" evidence="6">
    <location>
        <begin position="84"/>
        <end position="106"/>
    </location>
</feature>
<dbReference type="AlphaFoldDB" id="A0A0S7XQP8"/>
<evidence type="ECO:0000256" key="6">
    <source>
        <dbReference type="SAM" id="Phobius"/>
    </source>
</evidence>
<feature type="transmembrane region" description="Helical" evidence="6">
    <location>
        <begin position="32"/>
        <end position="51"/>
    </location>
</feature>
<reference evidence="7 8" key="1">
    <citation type="journal article" date="2015" name="Microbiome">
        <title>Genomic resolution of linkages in carbon, nitrogen, and sulfur cycling among widespread estuary sediment bacteria.</title>
        <authorList>
            <person name="Baker B.J."/>
            <person name="Lazar C.S."/>
            <person name="Teske A.P."/>
            <person name="Dick G.J."/>
        </authorList>
    </citation>
    <scope>NUCLEOTIDE SEQUENCE [LARGE SCALE GENOMIC DNA]</scope>
    <source>
        <strain evidence="7">DG_56</strain>
    </source>
</reference>
<protein>
    <recommendedName>
        <fullName evidence="9">Branched-chain amino acid ABC transporter permease</fullName>
    </recommendedName>
</protein>
<evidence type="ECO:0000313" key="7">
    <source>
        <dbReference type="EMBL" id="KPJ64591.1"/>
    </source>
</evidence>
<dbReference type="EMBL" id="LIZY01000018">
    <property type="protein sequence ID" value="KPJ64591.1"/>
    <property type="molecule type" value="Genomic_DNA"/>
</dbReference>
<evidence type="ECO:0008006" key="9">
    <source>
        <dbReference type="Google" id="ProtNLM"/>
    </source>
</evidence>
<feature type="transmembrane region" description="Helical" evidence="6">
    <location>
        <begin position="163"/>
        <end position="183"/>
    </location>
</feature>
<dbReference type="InterPro" id="IPR043428">
    <property type="entry name" value="LivM-like"/>
</dbReference>
<accession>A0A0S7XQP8</accession>
<organism evidence="7 8">
    <name type="scientific">candidate division KD3-62 bacterium DG_56</name>
    <dbReference type="NCBI Taxonomy" id="1704032"/>
    <lineage>
        <taxon>Bacteria</taxon>
        <taxon>candidate division KD3-62</taxon>
    </lineage>
</organism>
<comment type="caution">
    <text evidence="7">The sequence shown here is derived from an EMBL/GenBank/DDBJ whole genome shotgun (WGS) entry which is preliminary data.</text>
</comment>
<dbReference type="PATRIC" id="fig|1704032.3.peg.1166"/>
<keyword evidence="3 6" id="KW-0812">Transmembrane</keyword>
<dbReference type="Pfam" id="PF02653">
    <property type="entry name" value="BPD_transp_2"/>
    <property type="match status" value="1"/>
</dbReference>
<evidence type="ECO:0000256" key="5">
    <source>
        <dbReference type="ARBA" id="ARBA00023136"/>
    </source>
</evidence>
<gene>
    <name evidence="7" type="ORF">AMK68_01240</name>
</gene>
<name>A0A0S7XQP8_9BACT</name>
<keyword evidence="4 6" id="KW-1133">Transmembrane helix</keyword>
<evidence type="ECO:0000313" key="8">
    <source>
        <dbReference type="Proteomes" id="UP000052020"/>
    </source>
</evidence>
<evidence type="ECO:0000256" key="4">
    <source>
        <dbReference type="ARBA" id="ARBA00022989"/>
    </source>
</evidence>
<dbReference type="GO" id="GO:0005886">
    <property type="term" value="C:plasma membrane"/>
    <property type="evidence" value="ECO:0007669"/>
    <property type="project" value="UniProtKB-SubCell"/>
</dbReference>
<keyword evidence="2" id="KW-1003">Cell membrane</keyword>
<feature type="transmembrane region" description="Helical" evidence="6">
    <location>
        <begin position="9"/>
        <end position="26"/>
    </location>
</feature>
<feature type="transmembrane region" description="Helical" evidence="6">
    <location>
        <begin position="290"/>
        <end position="308"/>
    </location>
</feature>
<evidence type="ECO:0000256" key="3">
    <source>
        <dbReference type="ARBA" id="ARBA00022692"/>
    </source>
</evidence>
<feature type="transmembrane region" description="Helical" evidence="6">
    <location>
        <begin position="113"/>
        <end position="130"/>
    </location>
</feature>